<organism evidence="2">
    <name type="scientific">uncultured Caudovirales phage</name>
    <dbReference type="NCBI Taxonomy" id="2100421"/>
    <lineage>
        <taxon>Viruses</taxon>
        <taxon>Duplodnaviria</taxon>
        <taxon>Heunggongvirae</taxon>
        <taxon>Uroviricota</taxon>
        <taxon>Caudoviricetes</taxon>
        <taxon>Peduoviridae</taxon>
        <taxon>Maltschvirus</taxon>
        <taxon>Maltschvirus maltsch</taxon>
    </lineage>
</organism>
<evidence type="ECO:0000256" key="1">
    <source>
        <dbReference type="SAM" id="MobiDB-lite"/>
    </source>
</evidence>
<sequence length="447" mass="46563">MGKESVQGDPYWAQAASNIAGMFNPKAAAQGASLLAQTRLNNAKAAGAEDQNDALTEAALSKAGYSPLEIAAMRAARDNSVASIFKGINLNRGREALGRGDLVASSVLTGQASALPEIQKAITIKDYVTGADGKTDKSLAGAFLGGMGKNIDGNLLTWGKDGMPTLGPVTGVGQSVIDLNKQKAATVLQTGNVNEEYKGIQGDMLKDKTAAQIDALVSLTDAKIEEMVANGADRRSLNEARRQAIATKAAATKPVDVVKGANNEAVLIGKLDELYTNDFAQLGDKKTWALLDNDQKVRLRNRAIYYIKNEGLGVTEAMAKSNAYHGITGSPSDTTQGKKGIIFKDPDGKLKINGFKIPAESTADVVAAGSAPAGPAKVPAIKTAENAAPAAGQKKEVKKEAAAPATQAPAKQVKPEPGDIIATTQADIDKAPSGAIIYVNGQRMKKR</sequence>
<reference evidence="2" key="1">
    <citation type="submission" date="2020-04" db="EMBL/GenBank/DDBJ databases">
        <authorList>
            <person name="Chiriac C."/>
            <person name="Salcher M."/>
            <person name="Ghai R."/>
            <person name="Kavagutti S V."/>
        </authorList>
    </citation>
    <scope>NUCLEOTIDE SEQUENCE</scope>
</reference>
<accession>A0A6J5MYJ8</accession>
<name>A0A6J5MYJ8_9CAUD</name>
<feature type="region of interest" description="Disordered" evidence="1">
    <location>
        <begin position="387"/>
        <end position="418"/>
    </location>
</feature>
<evidence type="ECO:0000313" key="2">
    <source>
        <dbReference type="EMBL" id="CAB4150050.1"/>
    </source>
</evidence>
<protein>
    <submittedName>
        <fullName evidence="2">Uncharacterized protein</fullName>
    </submittedName>
</protein>
<feature type="compositionally biased region" description="Low complexity" evidence="1">
    <location>
        <begin position="402"/>
        <end position="412"/>
    </location>
</feature>
<dbReference type="EMBL" id="LR796534">
    <property type="protein sequence ID" value="CAB4150050.1"/>
    <property type="molecule type" value="Genomic_DNA"/>
</dbReference>
<proteinExistence type="predicted"/>
<gene>
    <name evidence="2" type="ORF">UFOVP549_32</name>
</gene>